<keyword evidence="3 5" id="KW-0560">Oxidoreductase</keyword>
<dbReference type="InterPro" id="IPR029759">
    <property type="entry name" value="GPX_AS"/>
</dbReference>
<dbReference type="GO" id="GO:0034599">
    <property type="term" value="P:cellular response to oxidative stress"/>
    <property type="evidence" value="ECO:0007669"/>
    <property type="project" value="TreeGrafter"/>
</dbReference>
<dbReference type="PANTHER" id="PTHR11592:SF40">
    <property type="entry name" value="THIOREDOXIN_GLUTATHIONE PEROXIDASE BTUE"/>
    <property type="match status" value="1"/>
</dbReference>
<dbReference type="GO" id="GO:0004601">
    <property type="term" value="F:peroxidase activity"/>
    <property type="evidence" value="ECO:0007669"/>
    <property type="project" value="UniProtKB-KW"/>
</dbReference>
<dbReference type="InterPro" id="IPR000889">
    <property type="entry name" value="Glutathione_peroxidase"/>
</dbReference>
<evidence type="ECO:0000256" key="3">
    <source>
        <dbReference type="ARBA" id="ARBA00023002"/>
    </source>
</evidence>
<evidence type="ECO:0000256" key="4">
    <source>
        <dbReference type="PIRSR" id="PIRSR000303-1"/>
    </source>
</evidence>
<dbReference type="OrthoDB" id="9785502at2"/>
<sequence length="183" mass="19936">MSQSLYDIPINAIDGTATTLRPFEGNVLLIVNVASKCGLTPQYEGLEALYEQKQANGFTVLAFPANDFKAQEPGSNEEIQEFCKATFGVTFPLFAKMSVVGEHQHPLYRALTDAQPRASGDGPFRERLKGYGIEPNPEPAVLWNFEKFLVSRTGEVVARFAPNVGVDDASLVAAIDAELAKRA</sequence>
<dbReference type="CDD" id="cd00340">
    <property type="entry name" value="GSH_Peroxidase"/>
    <property type="match status" value="1"/>
</dbReference>
<reference evidence="6" key="1">
    <citation type="submission" date="2014-04" db="EMBL/GenBank/DDBJ databases">
        <title>In planta biocontrol of soil-borne Fusarium wilt of banana through a plant endophytic bacterium, Burkholderia cenocepacia 869T2.</title>
        <authorList>
            <person name="Ho Y.-N."/>
            <person name="Chiang H.-M."/>
            <person name="Chao C.-P."/>
            <person name="Su C.-C."/>
            <person name="Hsu H.-F."/>
            <person name="Guo C.-T."/>
            <person name="Hsieh J.-L."/>
            <person name="Huang C.-C."/>
        </authorList>
    </citation>
    <scope>NUCLEOTIDE SEQUENCE [LARGE SCALE GENOMIC DNA]</scope>
    <source>
        <strain evidence="6">869T2</strain>
    </source>
</reference>
<dbReference type="PIRSF" id="PIRSF000303">
    <property type="entry name" value="Glutathion_perox"/>
    <property type="match status" value="1"/>
</dbReference>
<dbReference type="PRINTS" id="PR01011">
    <property type="entry name" value="GLUTPROXDASE"/>
</dbReference>
<proteinExistence type="inferred from homology"/>
<dbReference type="PANTHER" id="PTHR11592">
    <property type="entry name" value="GLUTATHIONE PEROXIDASE"/>
    <property type="match status" value="1"/>
</dbReference>
<protein>
    <recommendedName>
        <fullName evidence="5">Glutathione peroxidase</fullName>
    </recommendedName>
</protein>
<dbReference type="SUPFAM" id="SSF52833">
    <property type="entry name" value="Thioredoxin-like"/>
    <property type="match status" value="1"/>
</dbReference>
<dbReference type="AlphaFoldDB" id="A0A071MUD3"/>
<dbReference type="InterPro" id="IPR036249">
    <property type="entry name" value="Thioredoxin-like_sf"/>
</dbReference>
<dbReference type="PROSITE" id="PS51355">
    <property type="entry name" value="GLUTATHIONE_PEROXID_3"/>
    <property type="match status" value="1"/>
</dbReference>
<keyword evidence="2 5" id="KW-0575">Peroxidase</keyword>
<name>A0A071MUD3_9BURK</name>
<dbReference type="PROSITE" id="PS00460">
    <property type="entry name" value="GLUTATHIONE_PEROXID_1"/>
    <property type="match status" value="1"/>
</dbReference>
<evidence type="ECO:0000256" key="1">
    <source>
        <dbReference type="ARBA" id="ARBA00006926"/>
    </source>
</evidence>
<dbReference type="EMBL" id="JJOA01000007">
    <property type="protein sequence ID" value="KEA60091.1"/>
    <property type="molecule type" value="Genomic_DNA"/>
</dbReference>
<feature type="active site" evidence="4">
    <location>
        <position position="37"/>
    </location>
</feature>
<dbReference type="Gene3D" id="3.40.30.10">
    <property type="entry name" value="Glutaredoxin"/>
    <property type="match status" value="1"/>
</dbReference>
<evidence type="ECO:0000256" key="5">
    <source>
        <dbReference type="RuleBase" id="RU000499"/>
    </source>
</evidence>
<evidence type="ECO:0000256" key="2">
    <source>
        <dbReference type="ARBA" id="ARBA00022559"/>
    </source>
</evidence>
<gene>
    <name evidence="6" type="ORF">DT99_08365</name>
</gene>
<dbReference type="FunFam" id="3.40.30.10:FF:000010">
    <property type="entry name" value="Glutathione peroxidase"/>
    <property type="match status" value="1"/>
</dbReference>
<comment type="similarity">
    <text evidence="1 5">Belongs to the glutathione peroxidase family.</text>
</comment>
<dbReference type="Pfam" id="PF00255">
    <property type="entry name" value="GSHPx"/>
    <property type="match status" value="1"/>
</dbReference>
<evidence type="ECO:0000313" key="6">
    <source>
        <dbReference type="EMBL" id="KEA60091.1"/>
    </source>
</evidence>
<accession>A0A071MUD3</accession>
<organism evidence="6">
    <name type="scientific">Burkholderia cenocepacia</name>
    <dbReference type="NCBI Taxonomy" id="95486"/>
    <lineage>
        <taxon>Bacteria</taxon>
        <taxon>Pseudomonadati</taxon>
        <taxon>Pseudomonadota</taxon>
        <taxon>Betaproteobacteria</taxon>
        <taxon>Burkholderiales</taxon>
        <taxon>Burkholderiaceae</taxon>
        <taxon>Burkholderia</taxon>
        <taxon>Burkholderia cepacia complex</taxon>
    </lineage>
</organism>
<comment type="caution">
    <text evidence="6">The sequence shown here is derived from an EMBL/GenBank/DDBJ whole genome shotgun (WGS) entry which is preliminary data.</text>
</comment>